<evidence type="ECO:0000313" key="4">
    <source>
        <dbReference type="Proteomes" id="UP001163211"/>
    </source>
</evidence>
<dbReference type="RefSeq" id="WP_048990092.1">
    <property type="nucleotide sequence ID" value="NZ_AP038752.1"/>
</dbReference>
<feature type="transmembrane region" description="Helical" evidence="1">
    <location>
        <begin position="40"/>
        <end position="60"/>
    </location>
</feature>
<feature type="transmembrane region" description="Helical" evidence="1">
    <location>
        <begin position="12"/>
        <end position="34"/>
    </location>
</feature>
<evidence type="ECO:0000313" key="2">
    <source>
        <dbReference type="EMBL" id="MCX8302146.1"/>
    </source>
</evidence>
<dbReference type="EMBL" id="JAPMLV010000001">
    <property type="protein sequence ID" value="MCX8302146.1"/>
    <property type="molecule type" value="Genomic_DNA"/>
</dbReference>
<accession>A0ABT3X8N1</accession>
<keyword evidence="1" id="KW-0472">Membrane</keyword>
<keyword evidence="1" id="KW-1133">Transmembrane helix</keyword>
<proteinExistence type="predicted"/>
<reference evidence="3" key="1">
    <citation type="submission" date="2022-11" db="EMBL/GenBank/DDBJ databases">
        <title>The draft genomes of two Enterobacter strains.</title>
        <authorList>
            <person name="He Y."/>
            <person name="Wu S."/>
            <person name="Feng Y."/>
            <person name="Zong Z."/>
        </authorList>
    </citation>
    <scope>NUCLEOTIDE SEQUENCE</scope>
    <source>
        <strain evidence="3">155092</strain>
    </source>
</reference>
<evidence type="ECO:0000256" key="1">
    <source>
        <dbReference type="SAM" id="Phobius"/>
    </source>
</evidence>
<keyword evidence="4" id="KW-1185">Reference proteome</keyword>
<dbReference type="EMBL" id="JAPMLV010000001">
    <property type="protein sequence ID" value="MCX8302159.1"/>
    <property type="molecule type" value="Genomic_DNA"/>
</dbReference>
<organism evidence="3 4">
    <name type="scientific">Enterobacter pseudoroggenkampii</name>
    <dbReference type="NCBI Taxonomy" id="2996112"/>
    <lineage>
        <taxon>Bacteria</taxon>
        <taxon>Pseudomonadati</taxon>
        <taxon>Pseudomonadota</taxon>
        <taxon>Gammaproteobacteria</taxon>
        <taxon>Enterobacterales</taxon>
        <taxon>Enterobacteriaceae</taxon>
        <taxon>Enterobacter</taxon>
    </lineage>
</organism>
<dbReference type="Proteomes" id="UP001163211">
    <property type="component" value="Unassembled WGS sequence"/>
</dbReference>
<gene>
    <name evidence="2" type="ORF">OTG14_04145</name>
    <name evidence="3" type="ORF">OTG14_04215</name>
</gene>
<protein>
    <submittedName>
        <fullName evidence="3">Uncharacterized protein</fullName>
    </submittedName>
</protein>
<keyword evidence="1" id="KW-0812">Transmembrane</keyword>
<name>A0ABT3X8N1_9ENTR</name>
<evidence type="ECO:0000313" key="3">
    <source>
        <dbReference type="EMBL" id="MCX8302159.1"/>
    </source>
</evidence>
<sequence>MKKMFSVWWQELVRLVMQVYIPIGLTIIFGMLAVTFWEDYALISTVIFLIVAFIVSDRLFKPKKKR</sequence>
<comment type="caution">
    <text evidence="3">The sequence shown here is derived from an EMBL/GenBank/DDBJ whole genome shotgun (WGS) entry which is preliminary data.</text>
</comment>